<protein>
    <recommendedName>
        <fullName evidence="6">KN homeodomain domain-containing protein</fullName>
    </recommendedName>
</protein>
<dbReference type="InterPro" id="IPR009057">
    <property type="entry name" value="Homeodomain-like_sf"/>
</dbReference>
<evidence type="ECO:0000256" key="1">
    <source>
        <dbReference type="ARBA" id="ARBA00005800"/>
    </source>
</evidence>
<organism evidence="7 8">
    <name type="scientific">Somion occarium</name>
    <dbReference type="NCBI Taxonomy" id="3059160"/>
    <lineage>
        <taxon>Eukaryota</taxon>
        <taxon>Fungi</taxon>
        <taxon>Dikarya</taxon>
        <taxon>Basidiomycota</taxon>
        <taxon>Agaricomycotina</taxon>
        <taxon>Agaricomycetes</taxon>
        <taxon>Polyporales</taxon>
        <taxon>Cerrenaceae</taxon>
        <taxon>Somion</taxon>
    </lineage>
</organism>
<keyword evidence="8" id="KW-1185">Reference proteome</keyword>
<comment type="similarity">
    <text evidence="1">Belongs to the TALE/M-ATYP homeobox family.</text>
</comment>
<feature type="compositionally biased region" description="Basic and acidic residues" evidence="5">
    <location>
        <begin position="259"/>
        <end position="269"/>
    </location>
</feature>
<reference evidence="8" key="1">
    <citation type="submission" date="2024-04" db="EMBL/GenBank/DDBJ databases">
        <authorList>
            <person name="Shaw F."/>
            <person name="Minotto A."/>
        </authorList>
    </citation>
    <scope>NUCLEOTIDE SEQUENCE [LARGE SCALE GENOMIC DNA]</scope>
</reference>
<dbReference type="InterPro" id="IPR001356">
    <property type="entry name" value="HD"/>
</dbReference>
<evidence type="ECO:0000313" key="8">
    <source>
        <dbReference type="Proteomes" id="UP001497453"/>
    </source>
</evidence>
<evidence type="ECO:0000256" key="3">
    <source>
        <dbReference type="ARBA" id="ARBA00023155"/>
    </source>
</evidence>
<name>A0ABP1CH37_9APHY</name>
<dbReference type="CDD" id="cd00086">
    <property type="entry name" value="homeodomain"/>
    <property type="match status" value="1"/>
</dbReference>
<accession>A0ABP1CH37</accession>
<dbReference type="EMBL" id="OZ037944">
    <property type="protein sequence ID" value="CAL1694998.1"/>
    <property type="molecule type" value="Genomic_DNA"/>
</dbReference>
<dbReference type="InterPro" id="IPR008422">
    <property type="entry name" value="KN_HD"/>
</dbReference>
<evidence type="ECO:0000256" key="2">
    <source>
        <dbReference type="ARBA" id="ARBA00023125"/>
    </source>
</evidence>
<feature type="region of interest" description="Disordered" evidence="5">
    <location>
        <begin position="568"/>
        <end position="597"/>
    </location>
</feature>
<feature type="region of interest" description="Disordered" evidence="5">
    <location>
        <begin position="366"/>
        <end position="386"/>
    </location>
</feature>
<dbReference type="Proteomes" id="UP001497453">
    <property type="component" value="Chromosome 1"/>
</dbReference>
<keyword evidence="3" id="KW-0371">Homeobox</keyword>
<dbReference type="SUPFAM" id="SSF46689">
    <property type="entry name" value="Homeodomain-like"/>
    <property type="match status" value="1"/>
</dbReference>
<sequence>MSGTIALQQRLLNAPSQLLDALSKGEDALLVFEKLWEVLGAELPQLVQATPHDNEISHYAYSTASQISTLVESISALNHNSDCITISLLSEAQCALRQFTLDEACAQEPSQMSHRNSSALSPLSSVSPPPYVEPAYSWLMDNLHNPYPPLHVKKALAARTDMSVRDISKWFKEVRRSIGWVDICITYFQGSRPLAIEAATQVLIEEHLNRSPSMEVQVEFLSLQGRASCLYFNNDGEAQLSHSSNPSSRRSSMTPALESCRESSPERSELANTPVLGGTNSTPPLCKSNGVVDQPEWQVRCAENCARSYHLLTAVIRNHITADILPGCTPDTLSLADVPGVSSPPCSSESKTVSDMPSFVPEATGIRSRKRRLSDAGVQPPVKRTRGLPVRPRLQAVSDPLPRSMALDVECLTPEWIAGFSVAPVAEIVSHPDSSDPVIMQARTSDASAYENATPEMSKPTAFFSMFLFSHVYVEEFIHAMVHSSTESATTPIPLVSSMEHMESLEEELFVPAIDIHASDTYARKLVMSPLQSQSADLPPNSQLPLPLDGTLVPDDLLRSFASSPSFSGGSSAASSTPPMTPSLPTPADATSSCISSSNLDAPDFREPLAQTHADPNIFDCNPEVDSTFSEYIDWNVYGEDDALPQTPSKQKASSTFHITYPLHVCDRNPYPWLNRFRGATGFAPQFLAITAYAYSD</sequence>
<feature type="compositionally biased region" description="Low complexity" evidence="5">
    <location>
        <begin position="568"/>
        <end position="578"/>
    </location>
</feature>
<feature type="region of interest" description="Disordered" evidence="5">
    <location>
        <begin position="240"/>
        <end position="282"/>
    </location>
</feature>
<evidence type="ECO:0000256" key="4">
    <source>
        <dbReference type="ARBA" id="ARBA00023242"/>
    </source>
</evidence>
<evidence type="ECO:0000259" key="6">
    <source>
        <dbReference type="Pfam" id="PF05920"/>
    </source>
</evidence>
<keyword evidence="2" id="KW-0238">DNA-binding</keyword>
<dbReference type="Gene3D" id="1.10.10.60">
    <property type="entry name" value="Homeodomain-like"/>
    <property type="match status" value="1"/>
</dbReference>
<keyword evidence="4" id="KW-0539">Nucleus</keyword>
<dbReference type="Pfam" id="PF05920">
    <property type="entry name" value="Homeobox_KN"/>
    <property type="match status" value="1"/>
</dbReference>
<proteinExistence type="inferred from homology"/>
<evidence type="ECO:0000256" key="5">
    <source>
        <dbReference type="SAM" id="MobiDB-lite"/>
    </source>
</evidence>
<feature type="domain" description="KN homeodomain" evidence="6">
    <location>
        <begin position="138"/>
        <end position="176"/>
    </location>
</feature>
<feature type="compositionally biased region" description="Low complexity" evidence="5">
    <location>
        <begin position="241"/>
        <end position="252"/>
    </location>
</feature>
<gene>
    <name evidence="7" type="ORF">GFSPODELE1_LOCUS547</name>
</gene>
<evidence type="ECO:0000313" key="7">
    <source>
        <dbReference type="EMBL" id="CAL1694998.1"/>
    </source>
</evidence>